<gene>
    <name evidence="1" type="ORF">RCOM_1831110</name>
</gene>
<dbReference type="AlphaFoldDB" id="B9TJA4"/>
<reference evidence="2" key="1">
    <citation type="journal article" date="2010" name="Nat. Biotechnol.">
        <title>Draft genome sequence of the oilseed species Ricinus communis.</title>
        <authorList>
            <person name="Chan A.P."/>
            <person name="Crabtree J."/>
            <person name="Zhao Q."/>
            <person name="Lorenzi H."/>
            <person name="Orvis J."/>
            <person name="Puiu D."/>
            <person name="Melake-Berhan A."/>
            <person name="Jones K.M."/>
            <person name="Redman J."/>
            <person name="Chen G."/>
            <person name="Cahoon E.B."/>
            <person name="Gedil M."/>
            <person name="Stanke M."/>
            <person name="Haas B.J."/>
            <person name="Wortman J.R."/>
            <person name="Fraser-Liggett C.M."/>
            <person name="Ravel J."/>
            <person name="Rabinowicz P.D."/>
        </authorList>
    </citation>
    <scope>NUCLEOTIDE SEQUENCE [LARGE SCALE GENOMIC DNA]</scope>
    <source>
        <strain evidence="2">cv. Hale</strain>
    </source>
</reference>
<dbReference type="InParanoid" id="B9TJA4"/>
<organism evidence="1 2">
    <name type="scientific">Ricinus communis</name>
    <name type="common">Castor bean</name>
    <dbReference type="NCBI Taxonomy" id="3988"/>
    <lineage>
        <taxon>Eukaryota</taxon>
        <taxon>Viridiplantae</taxon>
        <taxon>Streptophyta</taxon>
        <taxon>Embryophyta</taxon>
        <taxon>Tracheophyta</taxon>
        <taxon>Spermatophyta</taxon>
        <taxon>Magnoliopsida</taxon>
        <taxon>eudicotyledons</taxon>
        <taxon>Gunneridae</taxon>
        <taxon>Pentapetalae</taxon>
        <taxon>rosids</taxon>
        <taxon>fabids</taxon>
        <taxon>Malpighiales</taxon>
        <taxon>Euphorbiaceae</taxon>
        <taxon>Acalyphoideae</taxon>
        <taxon>Acalypheae</taxon>
        <taxon>Ricinus</taxon>
    </lineage>
</organism>
<keyword evidence="2" id="KW-1185">Reference proteome</keyword>
<sequence length="118" mass="13623">MKQFLFHSDVFMPARYAAPCHEGKLEYTGHARREAAKDRYGKIDLPDEFHAGSGQLIETEVQYDGEEARVVKQLWRQPLDERRDLVMAIVPGGRVKTVWVNLSTDKHVSLDRSRYVHA</sequence>
<dbReference type="EMBL" id="EQ983625">
    <property type="protein sequence ID" value="EEF24059.1"/>
    <property type="molecule type" value="Genomic_DNA"/>
</dbReference>
<name>B9TJA4_RICCO</name>
<evidence type="ECO:0000313" key="1">
    <source>
        <dbReference type="EMBL" id="EEF24059.1"/>
    </source>
</evidence>
<accession>B9TJA4</accession>
<dbReference type="Proteomes" id="UP000008311">
    <property type="component" value="Unassembled WGS sequence"/>
</dbReference>
<protein>
    <submittedName>
        <fullName evidence="1">Uncharacterized protein</fullName>
    </submittedName>
</protein>
<evidence type="ECO:0000313" key="2">
    <source>
        <dbReference type="Proteomes" id="UP000008311"/>
    </source>
</evidence>
<proteinExistence type="predicted"/>